<gene>
    <name evidence="3" type="ORF">REH87_001032</name>
</gene>
<sequence>MAGKTDKKKLRSKFFRVAVEGATTDGRVIERQHITDMAASYDPQLYGARIWVEHMRSLMPDGPFKAFGDVLAVKAEEVEVGGVKKLALFAQIEPTDALVAMVNNDKQKLYTSIEIAPKFADTGKAYLQGLAVTDTPASLGTEMLAFAAQQGDKSPLAARKQAPENLFTAMEETEIAFDEVDQPAARPSKMEVLLSKLCGLTKPEPKPAQKEDPAADFGNFADQLLATFTAQEERIEQLSAKNDELTAKVKALGDQVAGFRKTLDETPQTFNKRPPISGSGGNVGDATDC</sequence>
<dbReference type="RefSeq" id="WP_049449461.1">
    <property type="nucleotide sequence ID" value="NZ_JAKJQU010000028.1"/>
</dbReference>
<organism evidence="3 4">
    <name type="scientific">Stenotrophomonas maltophilia</name>
    <name type="common">Pseudomonas maltophilia</name>
    <name type="synonym">Xanthomonas maltophilia</name>
    <dbReference type="NCBI Taxonomy" id="40324"/>
    <lineage>
        <taxon>Bacteria</taxon>
        <taxon>Pseudomonadati</taxon>
        <taxon>Pseudomonadota</taxon>
        <taxon>Gammaproteobacteria</taxon>
        <taxon>Lysobacterales</taxon>
        <taxon>Lysobacteraceae</taxon>
        <taxon>Stenotrophomonas</taxon>
        <taxon>Stenotrophomonas maltophilia group</taxon>
    </lineage>
</organism>
<dbReference type="EMBL" id="ABLTIR010000013">
    <property type="protein sequence ID" value="EKZ1926045.1"/>
    <property type="molecule type" value="Genomic_DNA"/>
</dbReference>
<accession>A0AAI9CIU4</accession>
<proteinExistence type="predicted"/>
<evidence type="ECO:0000256" key="1">
    <source>
        <dbReference type="SAM" id="Coils"/>
    </source>
</evidence>
<evidence type="ECO:0000256" key="2">
    <source>
        <dbReference type="SAM" id="MobiDB-lite"/>
    </source>
</evidence>
<comment type="caution">
    <text evidence="3">The sequence shown here is derived from an EMBL/GenBank/DDBJ whole genome shotgun (WGS) entry which is preliminary data.</text>
</comment>
<dbReference type="Proteomes" id="UP001225498">
    <property type="component" value="Unassembled WGS sequence"/>
</dbReference>
<reference evidence="3" key="1">
    <citation type="submission" date="2023-08" db="EMBL/GenBank/DDBJ databases">
        <authorList>
            <consortium name="Clinical and Environmental Microbiology Branch: Whole genome sequencing antimicrobial resistance pathogens in the healthcare setting"/>
        </authorList>
    </citation>
    <scope>NUCLEOTIDE SEQUENCE</scope>
    <source>
        <strain evidence="3">2023CJ-00293</strain>
    </source>
</reference>
<name>A0AAI9CIU4_STEMA</name>
<feature type="region of interest" description="Disordered" evidence="2">
    <location>
        <begin position="263"/>
        <end position="289"/>
    </location>
</feature>
<evidence type="ECO:0000313" key="4">
    <source>
        <dbReference type="Proteomes" id="UP001225498"/>
    </source>
</evidence>
<dbReference type="Pfam" id="PF05929">
    <property type="entry name" value="Phage_GPO"/>
    <property type="match status" value="1"/>
</dbReference>
<keyword evidence="1" id="KW-0175">Coiled coil</keyword>
<dbReference type="InterPro" id="IPR009228">
    <property type="entry name" value="Capsid_scaffold_GpO"/>
</dbReference>
<protein>
    <submittedName>
        <fullName evidence="3">GPO family capsid scaffolding protein</fullName>
    </submittedName>
</protein>
<dbReference type="AlphaFoldDB" id="A0AAI9CIU4"/>
<feature type="coiled-coil region" evidence="1">
    <location>
        <begin position="221"/>
        <end position="255"/>
    </location>
</feature>
<evidence type="ECO:0000313" key="3">
    <source>
        <dbReference type="EMBL" id="EKZ1926045.1"/>
    </source>
</evidence>